<reference evidence="2" key="1">
    <citation type="submission" date="2016-10" db="EMBL/GenBank/DDBJ databases">
        <authorList>
            <person name="Varghese N."/>
            <person name="Submissions S."/>
        </authorList>
    </citation>
    <scope>NUCLEOTIDE SEQUENCE [LARGE SCALE GENOMIC DNA]</scope>
    <source>
        <strain evidence="2">ATCC 700689</strain>
    </source>
</reference>
<dbReference type="EMBL" id="FNCO01000002">
    <property type="protein sequence ID" value="SDG51557.1"/>
    <property type="molecule type" value="Genomic_DNA"/>
</dbReference>
<dbReference type="STRING" id="89065.SAMN05216605_102294"/>
<dbReference type="AlphaFoldDB" id="A0A1G7UVN5"/>
<keyword evidence="1" id="KW-0812">Transmembrane</keyword>
<keyword evidence="2" id="KW-1185">Reference proteome</keyword>
<sequence length="261" mass="28494">MTHHNALSPPTDELLVAYLDDELDREQRQLIDQMLRTDPPVAARLDQLKCGDLPFRTAFDSVLDDAPTDRLQAMLDSLPPHAAPHRATMSRRGFLATAASFVVAGIAADRLFMNWQSAETDGGWRASVAEYMALYTPQTLANLTADANSHRVQLSSVGQQLGLPLTPDAIALPGAEFRRAQILDYEGVLIGQLTYLDARHGPLALCITTAKTGSGQLASEERMGLNVVYWSSPTHAFMLIGKNPFEDLQIMARTAQKGLPA</sequence>
<proteinExistence type="predicted"/>
<evidence type="ECO:0000313" key="1">
    <source>
        <dbReference type="EMBL" id="SDG51557.1"/>
    </source>
</evidence>
<protein>
    <submittedName>
        <fullName evidence="1">Transmembrane transcriptional regulator (Anti-sigma factor RsiW)</fullName>
    </submittedName>
</protein>
<dbReference type="Proteomes" id="UP000182894">
    <property type="component" value="Unassembled WGS sequence"/>
</dbReference>
<gene>
    <name evidence="1" type="ORF">SAMN05216605_102294</name>
</gene>
<dbReference type="OrthoDB" id="7006010at2"/>
<dbReference type="RefSeq" id="WP_074750624.1">
    <property type="nucleotide sequence ID" value="NZ_FNCO01000002.1"/>
</dbReference>
<name>A0A1G7UVN5_9PSED</name>
<accession>A0A1G7UVN5</accession>
<evidence type="ECO:0000313" key="2">
    <source>
        <dbReference type="Proteomes" id="UP000182894"/>
    </source>
</evidence>
<keyword evidence="1" id="KW-0472">Membrane</keyword>
<organism evidence="1 2">
    <name type="scientific">Pseudomonas abietaniphila</name>
    <dbReference type="NCBI Taxonomy" id="89065"/>
    <lineage>
        <taxon>Bacteria</taxon>
        <taxon>Pseudomonadati</taxon>
        <taxon>Pseudomonadota</taxon>
        <taxon>Gammaproteobacteria</taxon>
        <taxon>Pseudomonadales</taxon>
        <taxon>Pseudomonadaceae</taxon>
        <taxon>Pseudomonas</taxon>
    </lineage>
</organism>